<evidence type="ECO:0000256" key="1">
    <source>
        <dbReference type="ARBA" id="ARBA00005165"/>
    </source>
</evidence>
<evidence type="ECO:0000313" key="13">
    <source>
        <dbReference type="EMBL" id="MBO0333407.1"/>
    </source>
</evidence>
<comment type="catalytic activity">
    <reaction evidence="7 9 10">
        <text>2-(2-carboxy-4-methylthiazol-5-yl)ethyl phosphate + 4-amino-2-methyl-5-(diphosphooxymethyl)pyrimidine + 2 H(+) = thiamine phosphate + CO2 + diphosphate</text>
        <dbReference type="Rhea" id="RHEA:47848"/>
        <dbReference type="ChEBI" id="CHEBI:15378"/>
        <dbReference type="ChEBI" id="CHEBI:16526"/>
        <dbReference type="ChEBI" id="CHEBI:33019"/>
        <dbReference type="ChEBI" id="CHEBI:37575"/>
        <dbReference type="ChEBI" id="CHEBI:57841"/>
        <dbReference type="ChEBI" id="CHEBI:62890"/>
        <dbReference type="EC" id="2.5.1.3"/>
    </reaction>
</comment>
<dbReference type="EC" id="2.5.1.3" evidence="9"/>
<comment type="function">
    <text evidence="9">Condenses 4-methyl-5-(beta-hydroxyethyl)thiazole monophosphate (THZ-P) and 2-methyl-4-amino-5-hydroxymethyl pyrimidine pyrophosphate (HMP-PP) to form thiamine monophosphate (TMP).</text>
</comment>
<evidence type="ECO:0000256" key="5">
    <source>
        <dbReference type="ARBA" id="ARBA00022977"/>
    </source>
</evidence>
<keyword evidence="2 9" id="KW-0808">Transferase</keyword>
<comment type="caution">
    <text evidence="13">The sequence shown here is derived from an EMBL/GenBank/DDBJ whole genome shotgun (WGS) entry which is preliminary data.</text>
</comment>
<evidence type="ECO:0000256" key="2">
    <source>
        <dbReference type="ARBA" id="ARBA00022679"/>
    </source>
</evidence>
<dbReference type="NCBIfam" id="TIGR00693">
    <property type="entry name" value="thiE"/>
    <property type="match status" value="1"/>
</dbReference>
<dbReference type="EMBL" id="JAFLNC010000002">
    <property type="protein sequence ID" value="MBO0333407.1"/>
    <property type="molecule type" value="Genomic_DNA"/>
</dbReference>
<proteinExistence type="inferred from homology"/>
<evidence type="ECO:0000256" key="8">
    <source>
        <dbReference type="ARBA" id="ARBA00047883"/>
    </source>
</evidence>
<dbReference type="InterPro" id="IPR022998">
    <property type="entry name" value="ThiamineP_synth_TenI"/>
</dbReference>
<dbReference type="InterPro" id="IPR013785">
    <property type="entry name" value="Aldolase_TIM"/>
</dbReference>
<dbReference type="InterPro" id="IPR034291">
    <property type="entry name" value="TMP_synthase"/>
</dbReference>
<gene>
    <name evidence="9 13" type="primary">thiE</name>
    <name evidence="13" type="ORF">J0X12_07270</name>
</gene>
<feature type="domain" description="Thiamine phosphate synthase/TenI" evidence="12">
    <location>
        <begin position="14"/>
        <end position="194"/>
    </location>
</feature>
<sequence>MGTAPEEGRERPRLYLISPPVIDLDTFEMAFRNALAGGDVACFQLRLKDRPAEEIIAATKCLLPIAQDAGVAFLLNDDAELARDLDVDGVHVGQDDMPYEEARRILGPDAIIGVTCKNSRHLAMEAGEAGADYVAFGAFFPSSTKSDTVKTEPDILTWWSETTLIPAVAIGGITIDNAEVLLQNGADFLAVAAGVWEYKEGPKEAVAAFNRMIDKVVANW</sequence>
<keyword evidence="14" id="KW-1185">Reference proteome</keyword>
<evidence type="ECO:0000256" key="3">
    <source>
        <dbReference type="ARBA" id="ARBA00022723"/>
    </source>
</evidence>
<comment type="pathway">
    <text evidence="1 9 11">Cofactor biosynthesis; thiamine diphosphate biosynthesis; thiamine phosphate from 4-amino-2-methyl-5-diphosphomethylpyrimidine and 4-methyl-5-(2-phosphoethyl)-thiazole: step 1/1.</text>
</comment>
<comment type="catalytic activity">
    <reaction evidence="8 9 10">
        <text>2-[(2R,5Z)-2-carboxy-4-methylthiazol-5(2H)-ylidene]ethyl phosphate + 4-amino-2-methyl-5-(diphosphooxymethyl)pyrimidine + 2 H(+) = thiamine phosphate + CO2 + diphosphate</text>
        <dbReference type="Rhea" id="RHEA:47844"/>
        <dbReference type="ChEBI" id="CHEBI:15378"/>
        <dbReference type="ChEBI" id="CHEBI:16526"/>
        <dbReference type="ChEBI" id="CHEBI:33019"/>
        <dbReference type="ChEBI" id="CHEBI:37575"/>
        <dbReference type="ChEBI" id="CHEBI:57841"/>
        <dbReference type="ChEBI" id="CHEBI:62899"/>
        <dbReference type="EC" id="2.5.1.3"/>
    </reaction>
</comment>
<evidence type="ECO:0000256" key="11">
    <source>
        <dbReference type="RuleBase" id="RU004253"/>
    </source>
</evidence>
<feature type="binding site" evidence="9">
    <location>
        <position position="96"/>
    </location>
    <ligand>
        <name>Mg(2+)</name>
        <dbReference type="ChEBI" id="CHEBI:18420"/>
    </ligand>
</feature>
<dbReference type="Gene3D" id="3.20.20.70">
    <property type="entry name" value="Aldolase class I"/>
    <property type="match status" value="1"/>
</dbReference>
<organism evidence="13 14">
    <name type="scientific">Sneathiella sedimenti</name>
    <dbReference type="NCBI Taxonomy" id="2816034"/>
    <lineage>
        <taxon>Bacteria</taxon>
        <taxon>Pseudomonadati</taxon>
        <taxon>Pseudomonadota</taxon>
        <taxon>Alphaproteobacteria</taxon>
        <taxon>Sneathiellales</taxon>
        <taxon>Sneathiellaceae</taxon>
        <taxon>Sneathiella</taxon>
    </lineage>
</organism>
<dbReference type="PANTHER" id="PTHR20857">
    <property type="entry name" value="THIAMINE-PHOSPHATE PYROPHOSPHORYLASE"/>
    <property type="match status" value="1"/>
</dbReference>
<feature type="binding site" evidence="9">
    <location>
        <position position="145"/>
    </location>
    <ligand>
        <name>4-amino-2-methyl-5-(diphosphooxymethyl)pyrimidine</name>
        <dbReference type="ChEBI" id="CHEBI:57841"/>
    </ligand>
</feature>
<dbReference type="PANTHER" id="PTHR20857:SF15">
    <property type="entry name" value="THIAMINE-PHOSPHATE SYNTHASE"/>
    <property type="match status" value="1"/>
</dbReference>
<comment type="cofactor">
    <cofactor evidence="9">
        <name>Mg(2+)</name>
        <dbReference type="ChEBI" id="CHEBI:18420"/>
    </cofactor>
    <text evidence="9">Binds 1 Mg(2+) ion per subunit.</text>
</comment>
<dbReference type="CDD" id="cd00564">
    <property type="entry name" value="TMP_TenI"/>
    <property type="match status" value="1"/>
</dbReference>
<evidence type="ECO:0000256" key="9">
    <source>
        <dbReference type="HAMAP-Rule" id="MF_00097"/>
    </source>
</evidence>
<dbReference type="Pfam" id="PF02581">
    <property type="entry name" value="TMP-TENI"/>
    <property type="match status" value="1"/>
</dbReference>
<evidence type="ECO:0000313" key="14">
    <source>
        <dbReference type="Proteomes" id="UP000664761"/>
    </source>
</evidence>
<feature type="binding site" evidence="9">
    <location>
        <position position="172"/>
    </location>
    <ligand>
        <name>2-[(2R,5Z)-2-carboxy-4-methylthiazol-5(2H)-ylidene]ethyl phosphate</name>
        <dbReference type="ChEBI" id="CHEBI:62899"/>
    </ligand>
</feature>
<dbReference type="HAMAP" id="MF_00097">
    <property type="entry name" value="TMP_synthase"/>
    <property type="match status" value="1"/>
</dbReference>
<evidence type="ECO:0000256" key="6">
    <source>
        <dbReference type="ARBA" id="ARBA00047334"/>
    </source>
</evidence>
<feature type="binding site" evidence="9">
    <location>
        <position position="115"/>
    </location>
    <ligand>
        <name>4-amino-2-methyl-5-(diphosphooxymethyl)pyrimidine</name>
        <dbReference type="ChEBI" id="CHEBI:57841"/>
    </ligand>
</feature>
<evidence type="ECO:0000256" key="7">
    <source>
        <dbReference type="ARBA" id="ARBA00047851"/>
    </source>
</evidence>
<comment type="caution">
    <text evidence="9">Lacks conserved residue(s) required for the propagation of feature annotation.</text>
</comment>
<keyword evidence="3 9" id="KW-0479">Metal-binding</keyword>
<feature type="binding site" evidence="9">
    <location>
        <begin position="142"/>
        <end position="144"/>
    </location>
    <ligand>
        <name>2-[(2R,5Z)-2-carboxy-4-methylthiazol-5(2H)-ylidene]ethyl phosphate</name>
        <dbReference type="ChEBI" id="CHEBI:62899"/>
    </ligand>
</feature>
<keyword evidence="4 9" id="KW-0460">Magnesium</keyword>
<feature type="binding site" evidence="9">
    <location>
        <position position="77"/>
    </location>
    <ligand>
        <name>Mg(2+)</name>
        <dbReference type="ChEBI" id="CHEBI:18420"/>
    </ligand>
</feature>
<evidence type="ECO:0000259" key="12">
    <source>
        <dbReference type="Pfam" id="PF02581"/>
    </source>
</evidence>
<feature type="binding site" evidence="9">
    <location>
        <begin position="44"/>
        <end position="48"/>
    </location>
    <ligand>
        <name>4-amino-2-methyl-5-(diphosphooxymethyl)pyrimidine</name>
        <dbReference type="ChEBI" id="CHEBI:57841"/>
    </ligand>
</feature>
<evidence type="ECO:0000256" key="10">
    <source>
        <dbReference type="RuleBase" id="RU003826"/>
    </source>
</evidence>
<dbReference type="GO" id="GO:0004789">
    <property type="term" value="F:thiamine-phosphate diphosphorylase activity"/>
    <property type="evidence" value="ECO:0007669"/>
    <property type="project" value="UniProtKB-EC"/>
</dbReference>
<dbReference type="SUPFAM" id="SSF51391">
    <property type="entry name" value="Thiamin phosphate synthase"/>
    <property type="match status" value="1"/>
</dbReference>
<dbReference type="RefSeq" id="WP_207043696.1">
    <property type="nucleotide sequence ID" value="NZ_JAFLNC010000002.1"/>
</dbReference>
<accession>A0ABS3F4Y7</accession>
<dbReference type="InterPro" id="IPR036206">
    <property type="entry name" value="ThiamineP_synth_sf"/>
</dbReference>
<dbReference type="Proteomes" id="UP000664761">
    <property type="component" value="Unassembled WGS sequence"/>
</dbReference>
<name>A0ABS3F4Y7_9PROT</name>
<evidence type="ECO:0000256" key="4">
    <source>
        <dbReference type="ARBA" id="ARBA00022842"/>
    </source>
</evidence>
<feature type="binding site" evidence="9">
    <location>
        <position position="76"/>
    </location>
    <ligand>
        <name>4-amino-2-methyl-5-(diphosphooxymethyl)pyrimidine</name>
        <dbReference type="ChEBI" id="CHEBI:57841"/>
    </ligand>
</feature>
<comment type="catalytic activity">
    <reaction evidence="6 9 10">
        <text>4-methyl-5-(2-phosphooxyethyl)-thiazole + 4-amino-2-methyl-5-(diphosphooxymethyl)pyrimidine + H(+) = thiamine phosphate + diphosphate</text>
        <dbReference type="Rhea" id="RHEA:22328"/>
        <dbReference type="ChEBI" id="CHEBI:15378"/>
        <dbReference type="ChEBI" id="CHEBI:33019"/>
        <dbReference type="ChEBI" id="CHEBI:37575"/>
        <dbReference type="ChEBI" id="CHEBI:57841"/>
        <dbReference type="ChEBI" id="CHEBI:58296"/>
        <dbReference type="EC" id="2.5.1.3"/>
    </reaction>
</comment>
<reference evidence="13 14" key="1">
    <citation type="submission" date="2021-03" db="EMBL/GenBank/DDBJ databases">
        <title>Sneathiella sp. CAU 1612 isolated from Kang Won-do.</title>
        <authorList>
            <person name="Kim W."/>
        </authorList>
    </citation>
    <scope>NUCLEOTIDE SEQUENCE [LARGE SCALE GENOMIC DNA]</scope>
    <source>
        <strain evidence="13 14">CAU 1612</strain>
    </source>
</reference>
<keyword evidence="5 9" id="KW-0784">Thiamine biosynthesis</keyword>
<protein>
    <recommendedName>
        <fullName evidence="9">Thiamine-phosphate synthase</fullName>
        <shortName evidence="9">TP synthase</shortName>
        <shortName evidence="9">TPS</shortName>
        <ecNumber evidence="9">2.5.1.3</ecNumber>
    </recommendedName>
    <alternativeName>
        <fullName evidence="9">Thiamine-phosphate pyrophosphorylase</fullName>
        <shortName evidence="9">TMP pyrophosphorylase</shortName>
        <shortName evidence="9">TMP-PPase</shortName>
    </alternativeName>
</protein>
<comment type="similarity">
    <text evidence="9 10">Belongs to the thiamine-phosphate synthase family.</text>
</comment>